<dbReference type="EMBL" id="CP108264">
    <property type="protein sequence ID" value="WTU77551.1"/>
    <property type="molecule type" value="Genomic_DNA"/>
</dbReference>
<gene>
    <name evidence="3" type="ORF">OG327_31835</name>
</gene>
<proteinExistence type="predicted"/>
<reference evidence="3" key="1">
    <citation type="submission" date="2022-10" db="EMBL/GenBank/DDBJ databases">
        <title>The complete genomes of actinobacterial strains from the NBC collection.</title>
        <authorList>
            <person name="Joergensen T.S."/>
            <person name="Alvarez Arevalo M."/>
            <person name="Sterndorff E.B."/>
            <person name="Faurdal D."/>
            <person name="Vuksanovic O."/>
            <person name="Mourched A.-S."/>
            <person name="Charusanti P."/>
            <person name="Shaw S."/>
            <person name="Blin K."/>
            <person name="Weber T."/>
        </authorList>
    </citation>
    <scope>NUCLEOTIDE SEQUENCE</scope>
    <source>
        <strain evidence="3">NBC_00049</strain>
    </source>
</reference>
<name>A0AAU2JZM9_9ACTN</name>
<evidence type="ECO:0000256" key="2">
    <source>
        <dbReference type="SAM" id="Phobius"/>
    </source>
</evidence>
<keyword evidence="2" id="KW-0472">Membrane</keyword>
<evidence type="ECO:0000313" key="3">
    <source>
        <dbReference type="EMBL" id="WTU77551.1"/>
    </source>
</evidence>
<keyword evidence="2" id="KW-1133">Transmembrane helix</keyword>
<dbReference type="AlphaFoldDB" id="A0AAU2JZM9"/>
<keyword evidence="2" id="KW-0812">Transmembrane</keyword>
<accession>A0AAU2JZM9</accession>
<protein>
    <submittedName>
        <fullName evidence="3">Uncharacterized protein</fullName>
    </submittedName>
</protein>
<feature type="region of interest" description="Disordered" evidence="1">
    <location>
        <begin position="55"/>
        <end position="75"/>
    </location>
</feature>
<evidence type="ECO:0000256" key="1">
    <source>
        <dbReference type="SAM" id="MobiDB-lite"/>
    </source>
</evidence>
<feature type="transmembrane region" description="Helical" evidence="2">
    <location>
        <begin position="35"/>
        <end position="52"/>
    </location>
</feature>
<sequence length="75" mass="7654">MQAASTTMTAGIRPLAAAAAGALALYLGVRTTLTIGALFQLVPVAILLLSPVRTMRDMPAPPPRTALPSAREGSP</sequence>
<organism evidence="3">
    <name type="scientific">Streptomyces sp. NBC_00049</name>
    <dbReference type="NCBI Taxonomy" id="2903617"/>
    <lineage>
        <taxon>Bacteria</taxon>
        <taxon>Bacillati</taxon>
        <taxon>Actinomycetota</taxon>
        <taxon>Actinomycetes</taxon>
        <taxon>Kitasatosporales</taxon>
        <taxon>Streptomycetaceae</taxon>
        <taxon>Streptomyces</taxon>
    </lineage>
</organism>